<dbReference type="SUPFAM" id="SSF56672">
    <property type="entry name" value="DNA/RNA polymerases"/>
    <property type="match status" value="1"/>
</dbReference>
<dbReference type="InterPro" id="IPR043502">
    <property type="entry name" value="DNA/RNA_pol_sf"/>
</dbReference>
<protein>
    <recommendedName>
        <fullName evidence="1">Reverse transcriptase domain-containing protein</fullName>
    </recommendedName>
</protein>
<accession>A0A5D0WP97</accession>
<organism evidence="2 3">
    <name type="scientific">Acetobacterium wieringae</name>
    <dbReference type="NCBI Taxonomy" id="52694"/>
    <lineage>
        <taxon>Bacteria</taxon>
        <taxon>Bacillati</taxon>
        <taxon>Bacillota</taxon>
        <taxon>Clostridia</taxon>
        <taxon>Eubacteriales</taxon>
        <taxon>Eubacteriaceae</taxon>
        <taxon>Acetobacterium</taxon>
    </lineage>
</organism>
<gene>
    <name evidence="2" type="ORF">FXB42_09465</name>
</gene>
<evidence type="ECO:0000313" key="2">
    <source>
        <dbReference type="EMBL" id="TYC85538.1"/>
    </source>
</evidence>
<sequence>MKNQKTLVISGYFTPIICRTFHNVKLVKLTFAKVVKIVNYMLTEINAGYLYKNRLFPNNQDTPQGGIISPTLANMTLDGMENIIAANFWTNKHGKIDKKHHNTYQINLVRYADDFVVTTNSKEKAYEIKTVLEAFMSERGLTLSEEKTAITHINEGFDFLGWEFRESEKPTIWGII</sequence>
<feature type="domain" description="Reverse transcriptase" evidence="1">
    <location>
        <begin position="1"/>
        <end position="164"/>
    </location>
</feature>
<dbReference type="PANTHER" id="PTHR34047:SF10">
    <property type="entry name" value="GROUP II INTRON-ASSOCIATED OPEN READING FRAME"/>
    <property type="match status" value="1"/>
</dbReference>
<dbReference type="Proteomes" id="UP000322619">
    <property type="component" value="Unassembled WGS sequence"/>
</dbReference>
<dbReference type="EMBL" id="VSLA01000015">
    <property type="protein sequence ID" value="TYC85538.1"/>
    <property type="molecule type" value="Genomic_DNA"/>
</dbReference>
<reference evidence="2 3" key="1">
    <citation type="submission" date="2019-08" db="EMBL/GenBank/DDBJ databases">
        <title>Isolation and enrichment of carboxydotrophic bacteria from anaerobic sludge for the production of bio-based chemicals from syngas.</title>
        <authorList>
            <person name="Antares A.L."/>
            <person name="Moreira J."/>
            <person name="Diender M."/>
            <person name="Parshina S.N."/>
            <person name="Stams A.J.M."/>
            <person name="Alves M."/>
            <person name="Alves J.I."/>
            <person name="Sousa D.Z."/>
        </authorList>
    </citation>
    <scope>NUCLEOTIDE SEQUENCE [LARGE SCALE GENOMIC DNA]</scope>
    <source>
        <strain evidence="2 3">JM</strain>
    </source>
</reference>
<dbReference type="AlphaFoldDB" id="A0A5D0WP97"/>
<proteinExistence type="predicted"/>
<dbReference type="CDD" id="cd01651">
    <property type="entry name" value="RT_G2_intron"/>
    <property type="match status" value="1"/>
</dbReference>
<dbReference type="InterPro" id="IPR051083">
    <property type="entry name" value="GrpII_Intron_Splice-Mob/Def"/>
</dbReference>
<evidence type="ECO:0000259" key="1">
    <source>
        <dbReference type="PROSITE" id="PS50878"/>
    </source>
</evidence>
<dbReference type="RefSeq" id="WP_148637620.1">
    <property type="nucleotide sequence ID" value="NZ_JAYFRG010000015.1"/>
</dbReference>
<evidence type="ECO:0000313" key="3">
    <source>
        <dbReference type="Proteomes" id="UP000322619"/>
    </source>
</evidence>
<comment type="caution">
    <text evidence="2">The sequence shown here is derived from an EMBL/GenBank/DDBJ whole genome shotgun (WGS) entry which is preliminary data.</text>
</comment>
<name>A0A5D0WP97_9FIRM</name>
<dbReference type="Pfam" id="PF00078">
    <property type="entry name" value="RVT_1"/>
    <property type="match status" value="1"/>
</dbReference>
<dbReference type="InterPro" id="IPR000477">
    <property type="entry name" value="RT_dom"/>
</dbReference>
<dbReference type="PANTHER" id="PTHR34047">
    <property type="entry name" value="NUCLEAR INTRON MATURASE 1, MITOCHONDRIAL-RELATED"/>
    <property type="match status" value="1"/>
</dbReference>
<dbReference type="PROSITE" id="PS50878">
    <property type="entry name" value="RT_POL"/>
    <property type="match status" value="1"/>
</dbReference>